<feature type="region of interest" description="Disordered" evidence="3">
    <location>
        <begin position="351"/>
        <end position="534"/>
    </location>
</feature>
<dbReference type="Proteomes" id="UP000242414">
    <property type="component" value="Unassembled WGS sequence"/>
</dbReference>
<dbReference type="InterPro" id="IPR037141">
    <property type="entry name" value="NDT80_DNA-bd_dom_sf"/>
</dbReference>
<dbReference type="PANTHER" id="PTHR35144">
    <property type="entry name" value="MEIOSIS-SPECIFIC TRANSCRIPTION FACTOR NDT80"/>
    <property type="match status" value="1"/>
</dbReference>
<feature type="compositionally biased region" description="Polar residues" evidence="3">
    <location>
        <begin position="398"/>
        <end position="416"/>
    </location>
</feature>
<proteinExistence type="predicted"/>
<feature type="compositionally biased region" description="Pro residues" evidence="3">
    <location>
        <begin position="7"/>
        <end position="18"/>
    </location>
</feature>
<dbReference type="PANTHER" id="PTHR35144:SF2">
    <property type="entry name" value="MEIOSIS-SPECIFIC TRANSCRIPTION FACTOR NDT80"/>
    <property type="match status" value="1"/>
</dbReference>
<feature type="compositionally biased region" description="Polar residues" evidence="3">
    <location>
        <begin position="285"/>
        <end position="299"/>
    </location>
</feature>
<feature type="compositionally biased region" description="Polar residues" evidence="3">
    <location>
        <begin position="577"/>
        <end position="595"/>
    </location>
</feature>
<feature type="compositionally biased region" description="Polar residues" evidence="3">
    <location>
        <begin position="19"/>
        <end position="33"/>
    </location>
</feature>
<dbReference type="GO" id="GO:0003700">
    <property type="term" value="F:DNA-binding transcription factor activity"/>
    <property type="evidence" value="ECO:0007669"/>
    <property type="project" value="UniProtKB-UniRule"/>
</dbReference>
<feature type="region of interest" description="Disordered" evidence="3">
    <location>
        <begin position="173"/>
        <end position="195"/>
    </location>
</feature>
<feature type="compositionally biased region" description="Basic and acidic residues" evidence="3">
    <location>
        <begin position="562"/>
        <end position="576"/>
    </location>
</feature>
<feature type="region of interest" description="Disordered" evidence="3">
    <location>
        <begin position="547"/>
        <end position="595"/>
    </location>
</feature>
<dbReference type="Pfam" id="PF05224">
    <property type="entry name" value="NDT80_PhoG"/>
    <property type="match status" value="1"/>
</dbReference>
<reference evidence="5" key="1">
    <citation type="journal article" date="2016" name="Proc. Natl. Acad. Sci. U.S.A.">
        <title>Lipid metabolic changes in an early divergent fungus govern the establishment of a mutualistic symbiosis with endobacteria.</title>
        <authorList>
            <person name="Lastovetsky O.A."/>
            <person name="Gaspar M.L."/>
            <person name="Mondo S.J."/>
            <person name="LaButti K.M."/>
            <person name="Sandor L."/>
            <person name="Grigoriev I.V."/>
            <person name="Henry S.A."/>
            <person name="Pawlowska T.E."/>
        </authorList>
    </citation>
    <scope>NUCLEOTIDE SEQUENCE [LARGE SCALE GENOMIC DNA]</scope>
    <source>
        <strain evidence="5">ATCC 52814</strain>
    </source>
</reference>
<dbReference type="SUPFAM" id="SSF49417">
    <property type="entry name" value="p53-like transcription factors"/>
    <property type="match status" value="1"/>
</dbReference>
<dbReference type="GO" id="GO:0045944">
    <property type="term" value="P:positive regulation of transcription by RNA polymerase II"/>
    <property type="evidence" value="ECO:0007669"/>
    <property type="project" value="TreeGrafter"/>
</dbReference>
<dbReference type="GO" id="GO:0051321">
    <property type="term" value="P:meiotic cell cycle"/>
    <property type="evidence" value="ECO:0007669"/>
    <property type="project" value="TreeGrafter"/>
</dbReference>
<feature type="domain" description="NDT80" evidence="4">
    <location>
        <begin position="25"/>
        <end position="272"/>
    </location>
</feature>
<dbReference type="GO" id="GO:0000228">
    <property type="term" value="C:nuclear chromosome"/>
    <property type="evidence" value="ECO:0007669"/>
    <property type="project" value="TreeGrafter"/>
</dbReference>
<evidence type="ECO:0000313" key="5">
    <source>
        <dbReference type="EMBL" id="ORE06838.1"/>
    </source>
</evidence>
<evidence type="ECO:0000256" key="3">
    <source>
        <dbReference type="SAM" id="MobiDB-lite"/>
    </source>
</evidence>
<dbReference type="InterPro" id="IPR052605">
    <property type="entry name" value="Fungal_trans_regulator"/>
</dbReference>
<dbReference type="GO" id="GO:0003677">
    <property type="term" value="F:DNA binding"/>
    <property type="evidence" value="ECO:0007669"/>
    <property type="project" value="UniProtKB-KW"/>
</dbReference>
<evidence type="ECO:0000256" key="1">
    <source>
        <dbReference type="ARBA" id="ARBA00023125"/>
    </source>
</evidence>
<feature type="compositionally biased region" description="Low complexity" evidence="3">
    <location>
        <begin position="352"/>
        <end position="364"/>
    </location>
</feature>
<name>A0A1X0R4H3_RHIZD</name>
<evidence type="ECO:0000259" key="4">
    <source>
        <dbReference type="PROSITE" id="PS51517"/>
    </source>
</evidence>
<feature type="region of interest" description="Disordered" evidence="3">
    <location>
        <begin position="1"/>
        <end position="66"/>
    </location>
</feature>
<gene>
    <name evidence="5" type="ORF">BCV72DRAFT_274218</name>
</gene>
<dbReference type="InterPro" id="IPR008967">
    <property type="entry name" value="p53-like_TF_DNA-bd_sf"/>
</dbReference>
<dbReference type="InterPro" id="IPR024061">
    <property type="entry name" value="NDT80_DNA-bd_dom"/>
</dbReference>
<feature type="compositionally biased region" description="Polar residues" evidence="3">
    <location>
        <begin position="458"/>
        <end position="475"/>
    </location>
</feature>
<dbReference type="Gene3D" id="2.60.40.1390">
    <property type="entry name" value="NDT80 DNA-binding domain"/>
    <property type="match status" value="1"/>
</dbReference>
<dbReference type="OrthoDB" id="2288358at2759"/>
<dbReference type="EMBL" id="KV921915">
    <property type="protein sequence ID" value="ORE06838.1"/>
    <property type="molecule type" value="Genomic_DNA"/>
</dbReference>
<organism evidence="5">
    <name type="scientific">Rhizopus microsporus var. microsporus</name>
    <dbReference type="NCBI Taxonomy" id="86635"/>
    <lineage>
        <taxon>Eukaryota</taxon>
        <taxon>Fungi</taxon>
        <taxon>Fungi incertae sedis</taxon>
        <taxon>Mucoromycota</taxon>
        <taxon>Mucoromycotina</taxon>
        <taxon>Mucoromycetes</taxon>
        <taxon>Mucorales</taxon>
        <taxon>Mucorineae</taxon>
        <taxon>Rhizopodaceae</taxon>
        <taxon>Rhizopus</taxon>
    </lineage>
</organism>
<dbReference type="VEuPathDB" id="FungiDB:BCV72DRAFT_274218"/>
<sequence>MSSQPNTPQPTATPPPPTGVSQDLSSNTANNHYPPSPPLPLETQKYDVVTPTQPPPRRSRKESYTDHCPSFGPVAYMQNVFAIDRHTCIDVRLYTKVDRGFFLADNDWTCYRRNYFQVSGSFSLEGIGVLYEGQEYPCYVKDSTGQLEEINCFMLGVSAKLSDCDKAIQLIQHTPKRDKGPQTTPTPKPIRPGGNLGFSAVGSGQTIVTFERLQFKTATANNGKRRAAQQYYVIVMELLAKLKNGNTVTVASTTSSPLVVRGRSPGHYAETDGAIRQPRLMTTASTGDIHQPSSSSGPATPNGGIHYGRSQGTNNSSVYAGHNSEMFQPHEYISYEYHNYSNYGHMAPPPTSAATGASTAPTTPMSHPHSYPGTPHHPMVAPQPSQHYFSGPHDRTHSAASTETYPNHHNNDYNENGSHHHIKEEVQQQQQQQQQQHHHSSPYYWQRSEEHHAPPPSAQDNWSRMRMASNNSAHSSIDHSQHGSPYMSHPHHPPPGPAAHDHPYYSHPYGHSPASYNHQGLPPPPPSVTPDHYPGYNHHYEWQSRPKYNSGPIYPHNSSYDPENRRHDYTTERHPSEQQQQPNAMPSLNRESVAK</sequence>
<protein>
    <submittedName>
        <fullName evidence="5">p53-like transcription factor</fullName>
    </submittedName>
</protein>
<accession>A0A1X0R4H3</accession>
<evidence type="ECO:0000256" key="2">
    <source>
        <dbReference type="PROSITE-ProRule" id="PRU00850"/>
    </source>
</evidence>
<keyword evidence="1 2" id="KW-0238">DNA-binding</keyword>
<feature type="region of interest" description="Disordered" evidence="3">
    <location>
        <begin position="285"/>
        <end position="321"/>
    </location>
</feature>
<dbReference type="AlphaFoldDB" id="A0A1X0R4H3"/>
<feature type="DNA-binding region" description="NDT80" evidence="2">
    <location>
        <begin position="25"/>
        <end position="272"/>
    </location>
</feature>
<dbReference type="PROSITE" id="PS51517">
    <property type="entry name" value="NDT80"/>
    <property type="match status" value="1"/>
</dbReference>